<gene>
    <name evidence="2" type="ORF">Q5H94_00625</name>
</gene>
<feature type="chain" id="PRO_5045527356" evidence="1">
    <location>
        <begin position="18"/>
        <end position="218"/>
    </location>
</feature>
<dbReference type="InterPro" id="IPR032609">
    <property type="entry name" value="DUF4893"/>
</dbReference>
<name>A0ABT8ZWG6_9SPHN</name>
<dbReference type="RefSeq" id="WP_304559072.1">
    <property type="nucleotide sequence ID" value="NZ_JAUQSZ010000001.1"/>
</dbReference>
<accession>A0ABT8ZWG6</accession>
<evidence type="ECO:0000313" key="2">
    <source>
        <dbReference type="EMBL" id="MDO7840817.1"/>
    </source>
</evidence>
<reference evidence="2" key="1">
    <citation type="submission" date="2023-07" db="EMBL/GenBank/DDBJ databases">
        <authorList>
            <person name="Kim M.K."/>
        </authorList>
    </citation>
    <scope>NUCLEOTIDE SEQUENCE</scope>
    <source>
        <strain evidence="2">CA1-15</strain>
    </source>
</reference>
<evidence type="ECO:0000256" key="1">
    <source>
        <dbReference type="SAM" id="SignalP"/>
    </source>
</evidence>
<dbReference type="EMBL" id="JAUQSZ010000001">
    <property type="protein sequence ID" value="MDO7840817.1"/>
    <property type="molecule type" value="Genomic_DNA"/>
</dbReference>
<dbReference type="PROSITE" id="PS51257">
    <property type="entry name" value="PROKAR_LIPOPROTEIN"/>
    <property type="match status" value="1"/>
</dbReference>
<dbReference type="Proteomes" id="UP001176468">
    <property type="component" value="Unassembled WGS sequence"/>
</dbReference>
<sequence>MKTVSFVAAAGIGLALAGCGHKAPAPEISAGPAAGTNLPRVADWRQVATDDDRDRIRGWRNSWTAAVAKARAGGRGPAIDALGLLADPDRALDEPTPPPGAYRCRTYKIGANGTAMADFTSYPATECHIENEGEVSSLYNVGGAQRPVGLIFPDTVARAVFLGTLVLGDETKSLQYGKDPRRDMAGYVERIGERRWRLVLPSPRFESLLDIVEITPAR</sequence>
<protein>
    <submittedName>
        <fullName evidence="2">DUF4893 domain-containing protein</fullName>
    </submittedName>
</protein>
<proteinExistence type="predicted"/>
<comment type="caution">
    <text evidence="2">The sequence shown here is derived from an EMBL/GenBank/DDBJ whole genome shotgun (WGS) entry which is preliminary data.</text>
</comment>
<dbReference type="Pfam" id="PF16233">
    <property type="entry name" value="DUF4893"/>
    <property type="match status" value="1"/>
</dbReference>
<keyword evidence="3" id="KW-1185">Reference proteome</keyword>
<feature type="signal peptide" evidence="1">
    <location>
        <begin position="1"/>
        <end position="17"/>
    </location>
</feature>
<evidence type="ECO:0000313" key="3">
    <source>
        <dbReference type="Proteomes" id="UP001176468"/>
    </source>
</evidence>
<keyword evidence="1" id="KW-0732">Signal</keyword>
<organism evidence="2 3">
    <name type="scientific">Sphingomonas immobilis</name>
    <dbReference type="NCBI Taxonomy" id="3063997"/>
    <lineage>
        <taxon>Bacteria</taxon>
        <taxon>Pseudomonadati</taxon>
        <taxon>Pseudomonadota</taxon>
        <taxon>Alphaproteobacteria</taxon>
        <taxon>Sphingomonadales</taxon>
        <taxon>Sphingomonadaceae</taxon>
        <taxon>Sphingomonas</taxon>
    </lineage>
</organism>